<dbReference type="Gene3D" id="3.40.50.150">
    <property type="entry name" value="Vaccinia Virus protein VP39"/>
    <property type="match status" value="1"/>
</dbReference>
<keyword evidence="6" id="KW-0680">Restriction system</keyword>
<dbReference type="PROSITE" id="PS00092">
    <property type="entry name" value="N6_MTASE"/>
    <property type="match status" value="1"/>
</dbReference>
<evidence type="ECO:0000256" key="1">
    <source>
        <dbReference type="ARBA" id="ARBA00006594"/>
    </source>
</evidence>
<organism evidence="9 10">
    <name type="scientific">Methylorubrum extorquens (strain DSM 6343 / CIP 106787 / DM4)</name>
    <name type="common">Methylobacterium extorquens</name>
    <dbReference type="NCBI Taxonomy" id="661410"/>
    <lineage>
        <taxon>Bacteria</taxon>
        <taxon>Pseudomonadati</taxon>
        <taxon>Pseudomonadota</taxon>
        <taxon>Alphaproteobacteria</taxon>
        <taxon>Hyphomicrobiales</taxon>
        <taxon>Methylobacteriaceae</taxon>
        <taxon>Methylorubrum</taxon>
    </lineage>
</organism>
<dbReference type="EC" id="2.1.1.72" evidence="2"/>
<evidence type="ECO:0000256" key="3">
    <source>
        <dbReference type="ARBA" id="ARBA00022603"/>
    </source>
</evidence>
<evidence type="ECO:0000313" key="10">
    <source>
        <dbReference type="Proteomes" id="UP000008070"/>
    </source>
</evidence>
<dbReference type="GeneID" id="72991189"/>
<dbReference type="GO" id="GO:0009307">
    <property type="term" value="P:DNA restriction-modification system"/>
    <property type="evidence" value="ECO:0007669"/>
    <property type="project" value="UniProtKB-KW"/>
</dbReference>
<dbReference type="EMBL" id="FP103042">
    <property type="protein sequence ID" value="CAX25998.1"/>
    <property type="molecule type" value="Genomic_DNA"/>
</dbReference>
<evidence type="ECO:0000256" key="7">
    <source>
        <dbReference type="ARBA" id="ARBA00047942"/>
    </source>
</evidence>
<dbReference type="PANTHER" id="PTHR33841:SF5">
    <property type="entry name" value="DNA METHYLASE (MODIFICATION METHYLASE) (METHYLTRANSFERASE)-RELATED"/>
    <property type="match status" value="1"/>
</dbReference>
<dbReference type="Pfam" id="PF02384">
    <property type="entry name" value="N6_Mtase"/>
    <property type="match status" value="1"/>
</dbReference>
<protein>
    <recommendedName>
        <fullName evidence="2">site-specific DNA-methyltransferase (adenine-specific)</fullName>
        <ecNumber evidence="2">2.1.1.72</ecNumber>
    </recommendedName>
</protein>
<dbReference type="GO" id="GO:0003677">
    <property type="term" value="F:DNA binding"/>
    <property type="evidence" value="ECO:0007669"/>
    <property type="project" value="InterPro"/>
</dbReference>
<dbReference type="SUPFAM" id="SSF53335">
    <property type="entry name" value="S-adenosyl-L-methionine-dependent methyltransferases"/>
    <property type="match status" value="1"/>
</dbReference>
<gene>
    <name evidence="9" type="ORF">METD_I4368</name>
</gene>
<dbReference type="KEGG" id="mdi:METDI4368"/>
<dbReference type="Proteomes" id="UP000008070">
    <property type="component" value="Chromosome"/>
</dbReference>
<comment type="catalytic activity">
    <reaction evidence="7">
        <text>a 2'-deoxyadenosine in DNA + S-adenosyl-L-methionine = an N(6)-methyl-2'-deoxyadenosine in DNA + S-adenosyl-L-homocysteine + H(+)</text>
        <dbReference type="Rhea" id="RHEA:15197"/>
        <dbReference type="Rhea" id="RHEA-COMP:12418"/>
        <dbReference type="Rhea" id="RHEA-COMP:12419"/>
        <dbReference type="ChEBI" id="CHEBI:15378"/>
        <dbReference type="ChEBI" id="CHEBI:57856"/>
        <dbReference type="ChEBI" id="CHEBI:59789"/>
        <dbReference type="ChEBI" id="CHEBI:90615"/>
        <dbReference type="ChEBI" id="CHEBI:90616"/>
        <dbReference type="EC" id="2.1.1.72"/>
    </reaction>
</comment>
<dbReference type="RefSeq" id="WP_015823696.1">
    <property type="nucleotide sequence ID" value="NC_012988.1"/>
</dbReference>
<dbReference type="InterPro" id="IPR050953">
    <property type="entry name" value="N4_N6_ade-DNA_methylase"/>
</dbReference>
<evidence type="ECO:0000256" key="4">
    <source>
        <dbReference type="ARBA" id="ARBA00022679"/>
    </source>
</evidence>
<dbReference type="InterPro" id="IPR003356">
    <property type="entry name" value="DNA_methylase_A-5"/>
</dbReference>
<evidence type="ECO:0000256" key="6">
    <source>
        <dbReference type="ARBA" id="ARBA00022747"/>
    </source>
</evidence>
<dbReference type="PRINTS" id="PR00507">
    <property type="entry name" value="N12N6MTFRASE"/>
</dbReference>
<feature type="domain" description="DNA methylase adenine-specific" evidence="8">
    <location>
        <begin position="256"/>
        <end position="434"/>
    </location>
</feature>
<sequence length="909" mass="98676">MGPQGGIIAELARVQGLARAPLFRPGEIPDAGSHEILLDGRLGSFAVSVAGDIDPYDASSWAWSSNVPHHVLFKGDDVHVRRWDLPGRGRSFERRRIMEHPADFYEYLRQDRTDDRRSVVEHSMQLFRKVRNLVLQGGLDDALSTRAYLTLLGALASGLEPHGAGLAQIARTFRLPEGSTDLLSVLPQASVESLMGEFAHVMLDDVSLAARPVLSLRHASGAIFQEAHHQLLDGPPLDLFGYVGPARSARPKRGVVHFTPPSLARSLCEQALSSLGGLASRANVVVADFACGSGAFLVEALRSLERGGYAGRVTLVGRDISTAAIDMARFVLDMAGAEWPGRGRFDVDLAVADTLRSEGLPMADLIVMNPPFAPWQGLSEDERSVLAESLGRHKAGRPDISMGFVLRALGALRTDGALAVLLPASALETKAAEGWRGRISEGRSVYLDAVFDNHRMFTHALVRLGALVIGPRGAGEQVEIRAGGHPEAAGDALRALRRGSGFPDGVGAGAFTLTRIPASASPQAWVRKGPSKTLTERALSSGATTVGALFEVQQGIRTGQNKAFVLDDEGLAALPAAERRYFRPAITNDGIKDGRITRYAHVFYPYDGSGFTVRDEAALAEALPVFLQQHLEPWRQQLAGRRSRSRRWWGLGERRRMLEEGRPFLVSKYWGDAGSFVLRDRPDAVVLQGYGWFPSTGRPAIDPSSDVASAYLALVNTKAFFRMVAEHAPPTGGGQLNLGRQYMVGVPMVDLTAPTLRTQEAVQTLATFARRRYVDRSDVSDAHVEALVRRLFGADEGGGADIAPAVRAMPAWMLPLVEAGRAGTGKDVRYDVLVRIQDLAKEGTYGEIDAALAEAPVEDLADTSLMTVLRGTYRFRSRLACWNGFRDRVAAEYGNRDMPVAELMYGLYE</sequence>
<dbReference type="GO" id="GO:0008170">
    <property type="term" value="F:N-methyltransferase activity"/>
    <property type="evidence" value="ECO:0007669"/>
    <property type="project" value="InterPro"/>
</dbReference>
<dbReference type="GO" id="GO:0032259">
    <property type="term" value="P:methylation"/>
    <property type="evidence" value="ECO:0007669"/>
    <property type="project" value="UniProtKB-KW"/>
</dbReference>
<evidence type="ECO:0000259" key="8">
    <source>
        <dbReference type="Pfam" id="PF02384"/>
    </source>
</evidence>
<name>C7CEP6_METED</name>
<evidence type="ECO:0000256" key="2">
    <source>
        <dbReference type="ARBA" id="ARBA00011900"/>
    </source>
</evidence>
<dbReference type="AlphaFoldDB" id="C7CEP6"/>
<comment type="similarity">
    <text evidence="1">Belongs to the N(4)/N(6)-methyltransferase family.</text>
</comment>
<proteinExistence type="inferred from homology"/>
<dbReference type="PANTHER" id="PTHR33841">
    <property type="entry name" value="DNA METHYLTRANSFERASE YEEA-RELATED"/>
    <property type="match status" value="1"/>
</dbReference>
<evidence type="ECO:0000313" key="9">
    <source>
        <dbReference type="EMBL" id="CAX25998.1"/>
    </source>
</evidence>
<accession>C7CEP6</accession>
<dbReference type="GO" id="GO:0009007">
    <property type="term" value="F:site-specific DNA-methyltransferase (adenine-specific) activity"/>
    <property type="evidence" value="ECO:0007669"/>
    <property type="project" value="UniProtKB-EC"/>
</dbReference>
<evidence type="ECO:0000256" key="5">
    <source>
        <dbReference type="ARBA" id="ARBA00022691"/>
    </source>
</evidence>
<dbReference type="InterPro" id="IPR029063">
    <property type="entry name" value="SAM-dependent_MTases_sf"/>
</dbReference>
<dbReference type="InterPro" id="IPR002052">
    <property type="entry name" value="DNA_methylase_N6_adenine_CS"/>
</dbReference>
<keyword evidence="5" id="KW-0949">S-adenosyl-L-methionine</keyword>
<keyword evidence="4" id="KW-0808">Transferase</keyword>
<reference evidence="10" key="1">
    <citation type="journal article" date="2009" name="PLoS ONE">
        <title>Methylobacterium genome sequences: a reference blueprint to investigate microbial metabolism of C1 compounds from natural and industrial sources.</title>
        <authorList>
            <person name="Vuilleumier S."/>
            <person name="Chistoserdova L."/>
            <person name="Lee M.-C."/>
            <person name="Bringel F."/>
            <person name="Lajus A."/>
            <person name="Zhou Y."/>
            <person name="Gourion B."/>
            <person name="Barbe V."/>
            <person name="Chang J."/>
            <person name="Cruveiller S."/>
            <person name="Dossat C."/>
            <person name="Gillett W."/>
            <person name="Gruffaz C."/>
            <person name="Haugen E."/>
            <person name="Hourcade E."/>
            <person name="Levy R."/>
            <person name="Mangenot S."/>
            <person name="Muller E."/>
            <person name="Nadalig T."/>
            <person name="Pagni M."/>
            <person name="Penny C."/>
            <person name="Peyraud R."/>
            <person name="Robinson D.G."/>
            <person name="Roche D."/>
            <person name="Rouy Z."/>
            <person name="Saenampechek C."/>
            <person name="Salvignol G."/>
            <person name="Vallenet D."/>
            <person name="Wu Z."/>
            <person name="Marx C.J."/>
            <person name="Vorholt J.A."/>
            <person name="Olson M.V."/>
            <person name="Kaul R."/>
            <person name="Weissenbach J."/>
            <person name="Medigue C."/>
            <person name="Lidstrom M.E."/>
        </authorList>
    </citation>
    <scope>NUCLEOTIDE SEQUENCE [LARGE SCALE GENOMIC DNA]</scope>
    <source>
        <strain evidence="10">DSM 6343 / CIP 106787 / DM4</strain>
    </source>
</reference>
<keyword evidence="3" id="KW-0489">Methyltransferase</keyword>
<dbReference type="HOGENOM" id="CLU_360828_0_0_5"/>